<gene>
    <name evidence="2" type="ORF">L3X38_036975</name>
</gene>
<dbReference type="AlphaFoldDB" id="A0AAD4V2T2"/>
<dbReference type="EMBL" id="JAJFAZ020000007">
    <property type="protein sequence ID" value="KAI5317268.1"/>
    <property type="molecule type" value="Genomic_DNA"/>
</dbReference>
<feature type="region of interest" description="Disordered" evidence="1">
    <location>
        <begin position="194"/>
        <end position="214"/>
    </location>
</feature>
<name>A0AAD4V2T2_PRUDU</name>
<keyword evidence="3" id="KW-1185">Reference proteome</keyword>
<reference evidence="2 3" key="1">
    <citation type="journal article" date="2022" name="G3 (Bethesda)">
        <title>Whole-genome sequence and methylome profiling of the almond [Prunus dulcis (Mill.) D.A. Webb] cultivar 'Nonpareil'.</title>
        <authorList>
            <person name="D'Amico-Willman K.M."/>
            <person name="Ouma W.Z."/>
            <person name="Meulia T."/>
            <person name="Sideli G.M."/>
            <person name="Gradziel T.M."/>
            <person name="Fresnedo-Ramirez J."/>
        </authorList>
    </citation>
    <scope>NUCLEOTIDE SEQUENCE [LARGE SCALE GENOMIC DNA]</scope>
    <source>
        <strain evidence="2">Clone GOH B32 T37-40</strain>
    </source>
</reference>
<dbReference type="Proteomes" id="UP001054821">
    <property type="component" value="Chromosome 7"/>
</dbReference>
<organism evidence="2 3">
    <name type="scientific">Prunus dulcis</name>
    <name type="common">Almond</name>
    <name type="synonym">Amygdalus dulcis</name>
    <dbReference type="NCBI Taxonomy" id="3755"/>
    <lineage>
        <taxon>Eukaryota</taxon>
        <taxon>Viridiplantae</taxon>
        <taxon>Streptophyta</taxon>
        <taxon>Embryophyta</taxon>
        <taxon>Tracheophyta</taxon>
        <taxon>Spermatophyta</taxon>
        <taxon>Magnoliopsida</taxon>
        <taxon>eudicotyledons</taxon>
        <taxon>Gunneridae</taxon>
        <taxon>Pentapetalae</taxon>
        <taxon>rosids</taxon>
        <taxon>fabids</taxon>
        <taxon>Rosales</taxon>
        <taxon>Rosaceae</taxon>
        <taxon>Amygdaloideae</taxon>
        <taxon>Amygdaleae</taxon>
        <taxon>Prunus</taxon>
    </lineage>
</organism>
<evidence type="ECO:0000313" key="3">
    <source>
        <dbReference type="Proteomes" id="UP001054821"/>
    </source>
</evidence>
<accession>A0AAD4V2T2</accession>
<comment type="caution">
    <text evidence="2">The sequence shown here is derived from an EMBL/GenBank/DDBJ whole genome shotgun (WGS) entry which is preliminary data.</text>
</comment>
<proteinExistence type="predicted"/>
<evidence type="ECO:0000313" key="2">
    <source>
        <dbReference type="EMBL" id="KAI5317268.1"/>
    </source>
</evidence>
<sequence length="214" mass="24089">MLCNSIDQEVDHGHSLFVLWSRMIQVSIVYINLESSGFLQYWHNVGQPLNVPGGTDEPTLRSRSIPCLTCSCTSAKNCRGGYWKGLGGRNLHKRQSYSSQASAGFLAGLINTASACISLTPHRPQRYQVNLSRNPRTSRSRHLRNSWGIIRNNQIVSRPVEGTPTVGLNLIFQHYYNFAHKSFFHLWNGLEVSRDSKSDKSPKSRPGIPWGPRP</sequence>
<evidence type="ECO:0000256" key="1">
    <source>
        <dbReference type="SAM" id="MobiDB-lite"/>
    </source>
</evidence>
<protein>
    <submittedName>
        <fullName evidence="2">Uncharacterized protein</fullName>
    </submittedName>
</protein>